<organism evidence="22 23">
    <name type="scientific">Pontibacter saemangeumensis</name>
    <dbReference type="NCBI Taxonomy" id="1084525"/>
    <lineage>
        <taxon>Bacteria</taxon>
        <taxon>Pseudomonadati</taxon>
        <taxon>Bacteroidota</taxon>
        <taxon>Cytophagia</taxon>
        <taxon>Cytophagales</taxon>
        <taxon>Hymenobacteraceae</taxon>
        <taxon>Pontibacter</taxon>
    </lineage>
</organism>
<name>A0ABP8LJF5_9BACT</name>
<evidence type="ECO:0000256" key="15">
    <source>
        <dbReference type="ARBA" id="ARBA00023012"/>
    </source>
</evidence>
<dbReference type="Gene3D" id="1.20.5.1930">
    <property type="match status" value="1"/>
</dbReference>
<dbReference type="InterPro" id="IPR004358">
    <property type="entry name" value="Sig_transdc_His_kin-like_C"/>
</dbReference>
<keyword evidence="15" id="KW-0902">Two-component regulatory system</keyword>
<dbReference type="Gene3D" id="3.30.565.10">
    <property type="entry name" value="Histidine kinase-like ATPase, C-terminal domain"/>
    <property type="match status" value="1"/>
</dbReference>
<evidence type="ECO:0000256" key="10">
    <source>
        <dbReference type="ARBA" id="ARBA00022723"/>
    </source>
</evidence>
<keyword evidence="20" id="KW-0812">Transmembrane</keyword>
<keyword evidence="7" id="KW-0963">Cytoplasm</keyword>
<dbReference type="PANTHER" id="PTHR24421">
    <property type="entry name" value="NITRATE/NITRITE SENSOR PROTEIN NARX-RELATED"/>
    <property type="match status" value="1"/>
</dbReference>
<evidence type="ECO:0000256" key="7">
    <source>
        <dbReference type="ARBA" id="ARBA00022490"/>
    </source>
</evidence>
<evidence type="ECO:0000256" key="1">
    <source>
        <dbReference type="ARBA" id="ARBA00000085"/>
    </source>
</evidence>
<evidence type="ECO:0000256" key="14">
    <source>
        <dbReference type="ARBA" id="ARBA00023004"/>
    </source>
</evidence>
<keyword evidence="9" id="KW-0808">Transferase</keyword>
<sequence>MNVLQPLLIITPILLLLVLGVIVFVLLYQKRLLQHKEQVQRLQTTKQYQLLEATMQAQEEERRRVARDLHDEVGSMLSLVRLNLHQLVAGIDGANEEVRHAEQTIKKLLDEVIGSVRRISHDLMPVVLDKMGLAQALEALRRSVPATAKVAVTYECNDKSRRLEPKLELILYRMVQELLNNTLKHAHATLVHVKLLFTDDEVTLHFEDDGVGFDYAAHLQAASQGVGVVSLRSRVNLLNGKLNIQSEAGVGTRVEITVPTKQHNQQTLYQL</sequence>
<keyword evidence="14" id="KW-0408">Iron</keyword>
<dbReference type="Proteomes" id="UP001500552">
    <property type="component" value="Unassembled WGS sequence"/>
</dbReference>
<keyword evidence="20" id="KW-0472">Membrane</keyword>
<evidence type="ECO:0000256" key="2">
    <source>
        <dbReference type="ARBA" id="ARBA00001966"/>
    </source>
</evidence>
<dbReference type="PRINTS" id="PR00344">
    <property type="entry name" value="BCTRLSENSOR"/>
</dbReference>
<keyword evidence="20" id="KW-1133">Transmembrane helix</keyword>
<keyword evidence="8" id="KW-0597">Phosphoprotein</keyword>
<dbReference type="SUPFAM" id="SSF55874">
    <property type="entry name" value="ATPase domain of HSP90 chaperone/DNA topoisomerase II/histidine kinase"/>
    <property type="match status" value="1"/>
</dbReference>
<dbReference type="RefSeq" id="WP_345158246.1">
    <property type="nucleotide sequence ID" value="NZ_BAABHC010000006.1"/>
</dbReference>
<keyword evidence="11" id="KW-0547">Nucleotide-binding</keyword>
<dbReference type="PROSITE" id="PS50109">
    <property type="entry name" value="HIS_KIN"/>
    <property type="match status" value="1"/>
</dbReference>
<feature type="domain" description="Histidine kinase" evidence="21">
    <location>
        <begin position="68"/>
        <end position="262"/>
    </location>
</feature>
<dbReference type="Pfam" id="PF07730">
    <property type="entry name" value="HisKA_3"/>
    <property type="match status" value="1"/>
</dbReference>
<comment type="caution">
    <text evidence="22">The sequence shown here is derived from an EMBL/GenBank/DDBJ whole genome shotgun (WGS) entry which is preliminary data.</text>
</comment>
<dbReference type="InterPro" id="IPR005467">
    <property type="entry name" value="His_kinase_dom"/>
</dbReference>
<dbReference type="InterPro" id="IPR011712">
    <property type="entry name" value="Sig_transdc_His_kin_sub3_dim/P"/>
</dbReference>
<evidence type="ECO:0000256" key="17">
    <source>
        <dbReference type="ARBA" id="ARBA00024827"/>
    </source>
</evidence>
<protein>
    <recommendedName>
        <fullName evidence="5">Oxygen sensor histidine kinase NreB</fullName>
        <ecNumber evidence="4">2.7.13.3</ecNumber>
    </recommendedName>
    <alternativeName>
        <fullName evidence="18">Nitrogen regulation protein B</fullName>
    </alternativeName>
</protein>
<accession>A0ABP8LJF5</accession>
<dbReference type="PANTHER" id="PTHR24421:SF10">
    <property type="entry name" value="NITRATE_NITRITE SENSOR PROTEIN NARQ"/>
    <property type="match status" value="1"/>
</dbReference>
<gene>
    <name evidence="22" type="ORF">GCM10023188_16620</name>
</gene>
<keyword evidence="12" id="KW-0418">Kinase</keyword>
<evidence type="ECO:0000313" key="23">
    <source>
        <dbReference type="Proteomes" id="UP001500552"/>
    </source>
</evidence>
<comment type="function">
    <text evidence="17">Member of the two-component regulatory system NreB/NreC involved in the control of dissimilatory nitrate/nitrite reduction in response to oxygen. NreB functions as a direct oxygen sensor histidine kinase which is autophosphorylated, in the absence of oxygen, probably at the conserved histidine residue, and transfers its phosphate group probably to a conserved aspartate residue of NreC. NreB/NreC activates the expression of the nitrate (narGHJI) and nitrite (nir) reductase operons, as well as the putative nitrate transporter gene narT.</text>
</comment>
<dbReference type="CDD" id="cd16917">
    <property type="entry name" value="HATPase_UhpB-NarQ-NarX-like"/>
    <property type="match status" value="1"/>
</dbReference>
<evidence type="ECO:0000256" key="6">
    <source>
        <dbReference type="ARBA" id="ARBA00022485"/>
    </source>
</evidence>
<evidence type="ECO:0000256" key="3">
    <source>
        <dbReference type="ARBA" id="ARBA00004496"/>
    </source>
</evidence>
<evidence type="ECO:0000256" key="5">
    <source>
        <dbReference type="ARBA" id="ARBA00017322"/>
    </source>
</evidence>
<dbReference type="InterPro" id="IPR003594">
    <property type="entry name" value="HATPase_dom"/>
</dbReference>
<comment type="cofactor">
    <cofactor evidence="2">
        <name>[4Fe-4S] cluster</name>
        <dbReference type="ChEBI" id="CHEBI:49883"/>
    </cofactor>
</comment>
<dbReference type="InterPro" id="IPR050482">
    <property type="entry name" value="Sensor_HK_TwoCompSys"/>
</dbReference>
<evidence type="ECO:0000256" key="19">
    <source>
        <dbReference type="SAM" id="Coils"/>
    </source>
</evidence>
<evidence type="ECO:0000259" key="21">
    <source>
        <dbReference type="PROSITE" id="PS50109"/>
    </source>
</evidence>
<evidence type="ECO:0000256" key="4">
    <source>
        <dbReference type="ARBA" id="ARBA00012438"/>
    </source>
</evidence>
<evidence type="ECO:0000256" key="16">
    <source>
        <dbReference type="ARBA" id="ARBA00023014"/>
    </source>
</evidence>
<keyword evidence="23" id="KW-1185">Reference proteome</keyword>
<comment type="catalytic activity">
    <reaction evidence="1">
        <text>ATP + protein L-histidine = ADP + protein N-phospho-L-histidine.</text>
        <dbReference type="EC" id="2.7.13.3"/>
    </reaction>
</comment>
<feature type="transmembrane region" description="Helical" evidence="20">
    <location>
        <begin position="6"/>
        <end position="28"/>
    </location>
</feature>
<evidence type="ECO:0000256" key="12">
    <source>
        <dbReference type="ARBA" id="ARBA00022777"/>
    </source>
</evidence>
<comment type="subcellular location">
    <subcellularLocation>
        <location evidence="3">Cytoplasm</location>
    </subcellularLocation>
</comment>
<keyword evidence="16" id="KW-0411">Iron-sulfur</keyword>
<keyword evidence="10" id="KW-0479">Metal-binding</keyword>
<evidence type="ECO:0000256" key="20">
    <source>
        <dbReference type="SAM" id="Phobius"/>
    </source>
</evidence>
<evidence type="ECO:0000256" key="11">
    <source>
        <dbReference type="ARBA" id="ARBA00022741"/>
    </source>
</evidence>
<feature type="coiled-coil region" evidence="19">
    <location>
        <begin position="41"/>
        <end position="111"/>
    </location>
</feature>
<reference evidence="23" key="1">
    <citation type="journal article" date="2019" name="Int. J. Syst. Evol. Microbiol.">
        <title>The Global Catalogue of Microorganisms (GCM) 10K type strain sequencing project: providing services to taxonomists for standard genome sequencing and annotation.</title>
        <authorList>
            <consortium name="The Broad Institute Genomics Platform"/>
            <consortium name="The Broad Institute Genome Sequencing Center for Infectious Disease"/>
            <person name="Wu L."/>
            <person name="Ma J."/>
        </authorList>
    </citation>
    <scope>NUCLEOTIDE SEQUENCE [LARGE SCALE GENOMIC DNA]</scope>
    <source>
        <strain evidence="23">JCM 17926</strain>
    </source>
</reference>
<keyword evidence="6" id="KW-0004">4Fe-4S</keyword>
<proteinExistence type="predicted"/>
<evidence type="ECO:0000256" key="18">
    <source>
        <dbReference type="ARBA" id="ARBA00030800"/>
    </source>
</evidence>
<evidence type="ECO:0000256" key="13">
    <source>
        <dbReference type="ARBA" id="ARBA00022840"/>
    </source>
</evidence>
<dbReference type="InterPro" id="IPR036890">
    <property type="entry name" value="HATPase_C_sf"/>
</dbReference>
<keyword evidence="19" id="KW-0175">Coiled coil</keyword>
<dbReference type="Pfam" id="PF02518">
    <property type="entry name" value="HATPase_c"/>
    <property type="match status" value="1"/>
</dbReference>
<keyword evidence="13" id="KW-0067">ATP-binding</keyword>
<dbReference type="EMBL" id="BAABHC010000006">
    <property type="protein sequence ID" value="GAA4430220.1"/>
    <property type="molecule type" value="Genomic_DNA"/>
</dbReference>
<dbReference type="EC" id="2.7.13.3" evidence="4"/>
<evidence type="ECO:0000313" key="22">
    <source>
        <dbReference type="EMBL" id="GAA4430220.1"/>
    </source>
</evidence>
<evidence type="ECO:0000256" key="8">
    <source>
        <dbReference type="ARBA" id="ARBA00022553"/>
    </source>
</evidence>
<evidence type="ECO:0000256" key="9">
    <source>
        <dbReference type="ARBA" id="ARBA00022679"/>
    </source>
</evidence>
<dbReference type="SMART" id="SM00387">
    <property type="entry name" value="HATPase_c"/>
    <property type="match status" value="1"/>
</dbReference>